<dbReference type="AlphaFoldDB" id="A0A437QMF9"/>
<reference evidence="3 4" key="1">
    <citation type="submission" date="2019-01" db="EMBL/GenBank/DDBJ databases">
        <authorList>
            <person name="Chen W.-M."/>
        </authorList>
    </citation>
    <scope>NUCLEOTIDE SEQUENCE [LARGE SCALE GENOMIC DNA]</scope>
    <source>
        <strain evidence="3 4">KYPC3</strain>
    </source>
</reference>
<dbReference type="GO" id="GO:0004497">
    <property type="term" value="F:monooxygenase activity"/>
    <property type="evidence" value="ECO:0007669"/>
    <property type="project" value="InterPro"/>
</dbReference>
<feature type="binding site" evidence="2">
    <location>
        <position position="80"/>
    </location>
    <ligand>
        <name>7-chloro-L-tryptophan</name>
        <dbReference type="ChEBI" id="CHEBI:58713"/>
    </ligand>
</feature>
<dbReference type="InterPro" id="IPR050816">
    <property type="entry name" value="Flavin-dep_Halogenase_NPB"/>
</dbReference>
<keyword evidence="2" id="KW-0285">Flavoprotein</keyword>
<keyword evidence="4" id="KW-1185">Reference proteome</keyword>
<dbReference type="InterPro" id="IPR006905">
    <property type="entry name" value="Flavin_halogenase"/>
</dbReference>
<dbReference type="PIRSF" id="PIRSF011396">
    <property type="entry name" value="Trp_halogenase"/>
    <property type="match status" value="1"/>
</dbReference>
<dbReference type="Proteomes" id="UP000283077">
    <property type="component" value="Unassembled WGS sequence"/>
</dbReference>
<keyword evidence="2" id="KW-0547">Nucleotide-binding</keyword>
<dbReference type="OrthoDB" id="5751025at2"/>
<comment type="caution">
    <text evidence="3">The sequence shown here is derived from an EMBL/GenBank/DDBJ whole genome shotgun (WGS) entry which is preliminary data.</text>
</comment>
<evidence type="ECO:0000313" key="3">
    <source>
        <dbReference type="EMBL" id="RVU35726.1"/>
    </source>
</evidence>
<protein>
    <submittedName>
        <fullName evidence="3">Tryptophan 7-halogenase</fullName>
    </submittedName>
</protein>
<dbReference type="GO" id="GO:0000166">
    <property type="term" value="F:nucleotide binding"/>
    <property type="evidence" value="ECO:0007669"/>
    <property type="project" value="UniProtKB-KW"/>
</dbReference>
<feature type="binding site" evidence="2">
    <location>
        <position position="335"/>
    </location>
    <ligand>
        <name>FAD</name>
        <dbReference type="ChEBI" id="CHEBI:57692"/>
    </ligand>
</feature>
<accession>A0A437QMF9</accession>
<sequence>MNTTEAIKNVVVVGGGTAGWITAALLVKMLGKVINITLVESDDIGIVGVGEATIPPMINFNAALGIDEKAFLRETKGTIKLGIEFENWGTPGERYMHAFGAIGKEFPFCNFHHFWLKSQQQGMGFDFWDFSLTYQAAKQHKFGRLDRIEGVNLPGLAYAYHFDAGLYAQYLRRFAEPLGVKRQEGTIAQVKQCPQSGDVTSVVLKSGVEISGDLFIDCSGLHSLLIEKTLNTGFEDWSHWLPADSALAVPCESVTPITPYTKSIAHPNGWQWRIPLQHRIGNGIVYSSKYCSDEEAKATLLANLDGKPLAEPRKISFRTGRRLKQWHRNVVSIGLSSGFLEPLESTSIHLIQSGVFRLLKFFPHQGIADSDRDEFNRQSKIEFEQIRDFIILHYKLNQRSDSQYWRDCQAMDIPETLARKMEIFAATGRVFREQDELFSEVAWQQVLIGQGLIPKDYHPLVNALSDEQLRDLMQNLKDIMAVTATRLPDHQAFLDSCGGMAK</sequence>
<evidence type="ECO:0000313" key="4">
    <source>
        <dbReference type="Proteomes" id="UP000283077"/>
    </source>
</evidence>
<feature type="binding site" evidence="2">
    <location>
        <begin position="15"/>
        <end position="18"/>
    </location>
    <ligand>
        <name>FAD</name>
        <dbReference type="ChEBI" id="CHEBI:57692"/>
    </ligand>
</feature>
<dbReference type="PANTHER" id="PTHR43747">
    <property type="entry name" value="FAD-BINDING PROTEIN"/>
    <property type="match status" value="1"/>
</dbReference>
<proteinExistence type="predicted"/>
<feature type="binding site" evidence="2">
    <location>
        <position position="344"/>
    </location>
    <ligand>
        <name>L-tryptophan</name>
        <dbReference type="ChEBI" id="CHEBI:57912"/>
    </ligand>
</feature>
<feature type="binding site" evidence="2">
    <location>
        <position position="348"/>
    </location>
    <ligand>
        <name>FAD</name>
        <dbReference type="ChEBI" id="CHEBI:57692"/>
    </ligand>
</feature>
<evidence type="ECO:0000256" key="1">
    <source>
        <dbReference type="PIRSR" id="PIRSR011396-1"/>
    </source>
</evidence>
<dbReference type="InterPro" id="IPR036188">
    <property type="entry name" value="FAD/NAD-bd_sf"/>
</dbReference>
<dbReference type="EMBL" id="SACS01000013">
    <property type="protein sequence ID" value="RVU35726.1"/>
    <property type="molecule type" value="Genomic_DNA"/>
</dbReference>
<dbReference type="RefSeq" id="WP_127699541.1">
    <property type="nucleotide sequence ID" value="NZ_SACS01000013.1"/>
</dbReference>
<dbReference type="Pfam" id="PF04820">
    <property type="entry name" value="Trp_halogenase"/>
    <property type="match status" value="1"/>
</dbReference>
<name>A0A437QMF9_9GAMM</name>
<evidence type="ECO:0000256" key="2">
    <source>
        <dbReference type="PIRSR" id="PIRSR011396-2"/>
    </source>
</evidence>
<dbReference type="InterPro" id="IPR033856">
    <property type="entry name" value="Trp_halogen"/>
</dbReference>
<dbReference type="SUPFAM" id="SSF51905">
    <property type="entry name" value="FAD/NAD(P)-binding domain"/>
    <property type="match status" value="1"/>
</dbReference>
<organism evidence="3 4">
    <name type="scientific">Rheinheimera riviphila</name>
    <dbReference type="NCBI Taxonomy" id="1834037"/>
    <lineage>
        <taxon>Bacteria</taxon>
        <taxon>Pseudomonadati</taxon>
        <taxon>Pseudomonadota</taxon>
        <taxon>Gammaproteobacteria</taxon>
        <taxon>Chromatiales</taxon>
        <taxon>Chromatiaceae</taxon>
        <taxon>Rheinheimera</taxon>
    </lineage>
</organism>
<feature type="active site" evidence="1">
    <location>
        <position position="80"/>
    </location>
</feature>
<dbReference type="PANTHER" id="PTHR43747:SF4">
    <property type="entry name" value="FLAVIN-DEPENDENT TRYPTOPHAN HALOGENASE"/>
    <property type="match status" value="1"/>
</dbReference>
<keyword evidence="2" id="KW-0274">FAD</keyword>
<dbReference type="Gene3D" id="3.50.50.60">
    <property type="entry name" value="FAD/NAD(P)-binding domain"/>
    <property type="match status" value="1"/>
</dbReference>
<gene>
    <name evidence="3" type="ORF">EOE67_12940</name>
</gene>